<dbReference type="PROSITE" id="PS50110">
    <property type="entry name" value="RESPONSE_REGULATORY"/>
    <property type="match status" value="1"/>
</dbReference>
<reference evidence="4 5" key="1">
    <citation type="submission" date="2020-02" db="EMBL/GenBank/DDBJ databases">
        <authorList>
            <person name="Kim M.K."/>
        </authorList>
    </citation>
    <scope>NUCLEOTIDE SEQUENCE [LARGE SCALE GENOMIC DNA]</scope>
    <source>
        <strain evidence="4 5">17J57-3</strain>
    </source>
</reference>
<keyword evidence="5" id="KW-1185">Reference proteome</keyword>
<dbReference type="InterPro" id="IPR001789">
    <property type="entry name" value="Sig_transdc_resp-reg_receiver"/>
</dbReference>
<dbReference type="AlphaFoldDB" id="A0A6B3SGD1"/>
<evidence type="ECO:0000313" key="4">
    <source>
        <dbReference type="EMBL" id="NEX59937.1"/>
    </source>
</evidence>
<dbReference type="Pfam" id="PF00072">
    <property type="entry name" value="Response_reg"/>
    <property type="match status" value="1"/>
</dbReference>
<organism evidence="4 5">
    <name type="scientific">Noviherbaspirillum galbum</name>
    <dbReference type="NCBI Taxonomy" id="2709383"/>
    <lineage>
        <taxon>Bacteria</taxon>
        <taxon>Pseudomonadati</taxon>
        <taxon>Pseudomonadota</taxon>
        <taxon>Betaproteobacteria</taxon>
        <taxon>Burkholderiales</taxon>
        <taxon>Oxalobacteraceae</taxon>
        <taxon>Noviherbaspirillum</taxon>
    </lineage>
</organism>
<dbReference type="InterPro" id="IPR011006">
    <property type="entry name" value="CheY-like_superfamily"/>
</dbReference>
<feature type="modified residue" description="4-aspartylphosphate" evidence="2">
    <location>
        <position position="7"/>
    </location>
</feature>
<evidence type="ECO:0000256" key="1">
    <source>
        <dbReference type="ARBA" id="ARBA00022553"/>
    </source>
</evidence>
<dbReference type="RefSeq" id="WP_163960447.1">
    <property type="nucleotide sequence ID" value="NZ_JAAIVB010000009.1"/>
</dbReference>
<feature type="domain" description="Response regulatory" evidence="3">
    <location>
        <begin position="1"/>
        <end position="74"/>
    </location>
</feature>
<dbReference type="GO" id="GO:0000160">
    <property type="term" value="P:phosphorelay signal transduction system"/>
    <property type="evidence" value="ECO:0007669"/>
    <property type="project" value="InterPro"/>
</dbReference>
<dbReference type="InterPro" id="IPR050595">
    <property type="entry name" value="Bact_response_regulator"/>
</dbReference>
<evidence type="ECO:0000259" key="3">
    <source>
        <dbReference type="PROSITE" id="PS50110"/>
    </source>
</evidence>
<gene>
    <name evidence="4" type="ORF">G3574_02485</name>
</gene>
<dbReference type="Gene3D" id="3.40.50.2300">
    <property type="match status" value="1"/>
</dbReference>
<dbReference type="PANTHER" id="PTHR44591:SF3">
    <property type="entry name" value="RESPONSE REGULATORY DOMAIN-CONTAINING PROTEIN"/>
    <property type="match status" value="1"/>
</dbReference>
<evidence type="ECO:0000313" key="5">
    <source>
        <dbReference type="Proteomes" id="UP000482155"/>
    </source>
</evidence>
<proteinExistence type="predicted"/>
<dbReference type="EMBL" id="JAAIVB010000009">
    <property type="protein sequence ID" value="NEX59937.1"/>
    <property type="molecule type" value="Genomic_DNA"/>
</dbReference>
<dbReference type="PANTHER" id="PTHR44591">
    <property type="entry name" value="STRESS RESPONSE REGULATOR PROTEIN 1"/>
    <property type="match status" value="1"/>
</dbReference>
<accession>A0A6B3SGD1</accession>
<evidence type="ECO:0000256" key="2">
    <source>
        <dbReference type="PROSITE-ProRule" id="PRU00169"/>
    </source>
</evidence>
<name>A0A6B3SGD1_9BURK</name>
<dbReference type="Proteomes" id="UP000482155">
    <property type="component" value="Unassembled WGS sequence"/>
</dbReference>
<protein>
    <submittedName>
        <fullName evidence="4">Response regulator</fullName>
    </submittedName>
</protein>
<comment type="caution">
    <text evidence="4">The sequence shown here is derived from an EMBL/GenBank/DDBJ whole genome shotgun (WGS) entry which is preliminary data.</text>
</comment>
<sequence>MDVFILDIGLPDMTGYDLARALRRICKVGDATFIALTGYGQPQDRQRSAEAGFAYHFVKPVNNQLLFKTLAETKSANRHT</sequence>
<keyword evidence="1 2" id="KW-0597">Phosphoprotein</keyword>
<dbReference type="SUPFAM" id="SSF52172">
    <property type="entry name" value="CheY-like"/>
    <property type="match status" value="1"/>
</dbReference>